<dbReference type="RefSeq" id="WP_130542782.1">
    <property type="nucleotide sequence ID" value="NZ_CP042431.1"/>
</dbReference>
<sequence length="142" mass="16243">MKQILSILSLFLVLCFAATAQNGPGKKDSAGNKVAAIKIAYLTSKLNLSPEEAQKFWPIYNKYAEELRKVRNDARKNNTPELEVEEKVLAIRKKYNSEFSKALPPEKVNAFYKAEKEFGTMLKKEWMERRQKKGEKGARASE</sequence>
<keyword evidence="3" id="KW-1185">Reference proteome</keyword>
<evidence type="ECO:0000313" key="3">
    <source>
        <dbReference type="Proteomes" id="UP000293874"/>
    </source>
</evidence>
<feature type="chain" id="PRO_5020370631" description="LTXXQ motif family protein" evidence="1">
    <location>
        <begin position="21"/>
        <end position="142"/>
    </location>
</feature>
<gene>
    <name evidence="2" type="ORF">EV199_4276</name>
</gene>
<evidence type="ECO:0000256" key="1">
    <source>
        <dbReference type="SAM" id="SignalP"/>
    </source>
</evidence>
<dbReference type="AlphaFoldDB" id="A0A4Q7MUM9"/>
<evidence type="ECO:0008006" key="4">
    <source>
        <dbReference type="Google" id="ProtNLM"/>
    </source>
</evidence>
<keyword evidence="1" id="KW-0732">Signal</keyword>
<name>A0A4Q7MUM9_9BACT</name>
<evidence type="ECO:0000313" key="2">
    <source>
        <dbReference type="EMBL" id="RZS72357.1"/>
    </source>
</evidence>
<comment type="caution">
    <text evidence="2">The sequence shown here is derived from an EMBL/GenBank/DDBJ whole genome shotgun (WGS) entry which is preliminary data.</text>
</comment>
<dbReference type="OrthoDB" id="675330at2"/>
<proteinExistence type="predicted"/>
<feature type="signal peptide" evidence="1">
    <location>
        <begin position="1"/>
        <end position="20"/>
    </location>
</feature>
<dbReference type="Proteomes" id="UP000293874">
    <property type="component" value="Unassembled WGS sequence"/>
</dbReference>
<organism evidence="2 3">
    <name type="scientific">Pseudobacter ginsenosidimutans</name>
    <dbReference type="NCBI Taxonomy" id="661488"/>
    <lineage>
        <taxon>Bacteria</taxon>
        <taxon>Pseudomonadati</taxon>
        <taxon>Bacteroidota</taxon>
        <taxon>Chitinophagia</taxon>
        <taxon>Chitinophagales</taxon>
        <taxon>Chitinophagaceae</taxon>
        <taxon>Pseudobacter</taxon>
    </lineage>
</organism>
<accession>A0A4Q7MUM9</accession>
<protein>
    <recommendedName>
        <fullName evidence="4">LTXXQ motif family protein</fullName>
    </recommendedName>
</protein>
<reference evidence="2 3" key="1">
    <citation type="submission" date="2019-02" db="EMBL/GenBank/DDBJ databases">
        <title>Genomic Encyclopedia of Type Strains, Phase IV (KMG-IV): sequencing the most valuable type-strain genomes for metagenomic binning, comparative biology and taxonomic classification.</title>
        <authorList>
            <person name="Goeker M."/>
        </authorList>
    </citation>
    <scope>NUCLEOTIDE SEQUENCE [LARGE SCALE GENOMIC DNA]</scope>
    <source>
        <strain evidence="2 3">DSM 18116</strain>
    </source>
</reference>
<dbReference type="EMBL" id="SGXA01000002">
    <property type="protein sequence ID" value="RZS72357.1"/>
    <property type="molecule type" value="Genomic_DNA"/>
</dbReference>